<protein>
    <recommendedName>
        <fullName evidence="11">Phosphoribosyl-AMP cyclohydrolase</fullName>
        <shortName evidence="11">PRA-CH</shortName>
        <ecNumber evidence="11">3.5.4.19</ecNumber>
    </recommendedName>
</protein>
<keyword evidence="10 11" id="KW-0368">Histidine biosynthesis</keyword>
<feature type="binding site" evidence="11">
    <location>
        <position position="102"/>
    </location>
    <ligand>
        <name>Zn(2+)</name>
        <dbReference type="ChEBI" id="CHEBI:29105"/>
        <note>ligand shared between dimeric partners</note>
    </ligand>
</feature>
<evidence type="ECO:0000256" key="7">
    <source>
        <dbReference type="ARBA" id="ARBA00022490"/>
    </source>
</evidence>
<dbReference type="EMBL" id="LROS01000011">
    <property type="protein sequence ID" value="OBR94842.1"/>
    <property type="molecule type" value="Genomic_DNA"/>
</dbReference>
<dbReference type="AlphaFoldDB" id="A0A1A6AXQ9"/>
<evidence type="ECO:0000256" key="3">
    <source>
        <dbReference type="ARBA" id="ARBA00005169"/>
    </source>
</evidence>
<keyword evidence="14" id="KW-1185">Reference proteome</keyword>
<comment type="catalytic activity">
    <reaction evidence="2">
        <text>1-(5-phospho-beta-D-ribosyl)-ATP + H2O = 1-(5-phospho-beta-D-ribosyl)-5'-AMP + diphosphate + H(+)</text>
        <dbReference type="Rhea" id="RHEA:22828"/>
        <dbReference type="ChEBI" id="CHEBI:15377"/>
        <dbReference type="ChEBI" id="CHEBI:15378"/>
        <dbReference type="ChEBI" id="CHEBI:33019"/>
        <dbReference type="ChEBI" id="CHEBI:59457"/>
        <dbReference type="ChEBI" id="CHEBI:73183"/>
        <dbReference type="EC" id="3.6.1.31"/>
    </reaction>
</comment>
<feature type="binding site" evidence="11">
    <location>
        <position position="86"/>
    </location>
    <ligand>
        <name>Zn(2+)</name>
        <dbReference type="ChEBI" id="CHEBI:29105"/>
        <note>ligand shared between dimeric partners</note>
    </ligand>
</feature>
<comment type="pathway">
    <text evidence="3 11">Amino-acid biosynthesis; L-histidine biosynthesis; L-histidine from 5-phospho-alpha-D-ribose 1-diphosphate: step 3/9.</text>
</comment>
<dbReference type="FunFam" id="3.10.20.810:FF:000001">
    <property type="entry name" value="Histidine biosynthesis bifunctional protein HisIE"/>
    <property type="match status" value="1"/>
</dbReference>
<comment type="similarity">
    <text evidence="11">Belongs to the PRA-CH family.</text>
</comment>
<keyword evidence="11" id="KW-0460">Magnesium</keyword>
<dbReference type="PANTHER" id="PTHR42945">
    <property type="entry name" value="HISTIDINE BIOSYNTHESIS BIFUNCTIONAL PROTEIN"/>
    <property type="match status" value="1"/>
</dbReference>
<keyword evidence="9 11" id="KW-0378">Hydrolase</keyword>
<feature type="domain" description="Phosphoribosyl-AMP cyclohydrolase" evidence="12">
    <location>
        <begin position="38"/>
        <end position="111"/>
    </location>
</feature>
<dbReference type="EC" id="3.5.4.19" evidence="11"/>
<evidence type="ECO:0000259" key="12">
    <source>
        <dbReference type="Pfam" id="PF01502"/>
    </source>
</evidence>
<feature type="binding site" evidence="11">
    <location>
        <position position="87"/>
    </location>
    <ligand>
        <name>Mg(2+)</name>
        <dbReference type="ChEBI" id="CHEBI:18420"/>
    </ligand>
</feature>
<comment type="pathway">
    <text evidence="4">Amino-acid biosynthesis; L-histidine biosynthesis; L-histidine from 5-phospho-alpha-D-ribose 1-diphosphate: step 2/9.</text>
</comment>
<feature type="binding site" evidence="11">
    <location>
        <position position="85"/>
    </location>
    <ligand>
        <name>Mg(2+)</name>
        <dbReference type="ChEBI" id="CHEBI:18420"/>
    </ligand>
</feature>
<dbReference type="GO" id="GO:0004635">
    <property type="term" value="F:phosphoribosyl-AMP cyclohydrolase activity"/>
    <property type="evidence" value="ECO:0007669"/>
    <property type="project" value="UniProtKB-UniRule"/>
</dbReference>
<gene>
    <name evidence="11 13" type="primary">hisI</name>
    <name evidence="13" type="ORF">CLRAG_11800</name>
</gene>
<dbReference type="GO" id="GO:0008270">
    <property type="term" value="F:zinc ion binding"/>
    <property type="evidence" value="ECO:0007669"/>
    <property type="project" value="UniProtKB-UniRule"/>
</dbReference>
<dbReference type="Proteomes" id="UP000093954">
    <property type="component" value="Unassembled WGS sequence"/>
</dbReference>
<dbReference type="Pfam" id="PF01502">
    <property type="entry name" value="PRA-CH"/>
    <property type="match status" value="1"/>
</dbReference>
<dbReference type="GO" id="GO:0000287">
    <property type="term" value="F:magnesium ion binding"/>
    <property type="evidence" value="ECO:0007669"/>
    <property type="project" value="UniProtKB-UniRule"/>
</dbReference>
<evidence type="ECO:0000313" key="14">
    <source>
        <dbReference type="Proteomes" id="UP000093954"/>
    </source>
</evidence>
<comment type="caution">
    <text evidence="13">The sequence shown here is derived from an EMBL/GenBank/DDBJ whole genome shotgun (WGS) entry which is preliminary data.</text>
</comment>
<evidence type="ECO:0000256" key="8">
    <source>
        <dbReference type="ARBA" id="ARBA00022605"/>
    </source>
</evidence>
<dbReference type="UniPathway" id="UPA00031">
    <property type="reaction ID" value="UER00008"/>
</dbReference>
<dbReference type="GO" id="GO:0000105">
    <property type="term" value="P:L-histidine biosynthetic process"/>
    <property type="evidence" value="ECO:0007669"/>
    <property type="project" value="UniProtKB-UniRule"/>
</dbReference>
<dbReference type="GO" id="GO:0005737">
    <property type="term" value="C:cytoplasm"/>
    <property type="evidence" value="ECO:0007669"/>
    <property type="project" value="UniProtKB-SubCell"/>
</dbReference>
<comment type="catalytic activity">
    <reaction evidence="1 11">
        <text>1-(5-phospho-beta-D-ribosyl)-5'-AMP + H2O = 1-(5-phospho-beta-D-ribosyl)-5-[(5-phospho-beta-D-ribosylamino)methylideneamino]imidazole-4-carboxamide</text>
        <dbReference type="Rhea" id="RHEA:20049"/>
        <dbReference type="ChEBI" id="CHEBI:15377"/>
        <dbReference type="ChEBI" id="CHEBI:58435"/>
        <dbReference type="ChEBI" id="CHEBI:59457"/>
        <dbReference type="EC" id="3.5.4.19"/>
    </reaction>
</comment>
<name>A0A1A6AXQ9_9CLOT</name>
<comment type="similarity">
    <text evidence="5">In the C-terminal section; belongs to the PRA-PH family.</text>
</comment>
<feature type="binding site" evidence="11">
    <location>
        <position position="89"/>
    </location>
    <ligand>
        <name>Mg(2+)</name>
        <dbReference type="ChEBI" id="CHEBI:18420"/>
    </ligand>
</feature>
<evidence type="ECO:0000256" key="4">
    <source>
        <dbReference type="ARBA" id="ARBA00005204"/>
    </source>
</evidence>
<dbReference type="PANTHER" id="PTHR42945:SF1">
    <property type="entry name" value="HISTIDINE BIOSYNTHESIS BIFUNCTIONAL PROTEIN HIS7"/>
    <property type="match status" value="1"/>
</dbReference>
<comment type="subunit">
    <text evidence="11">Homodimer.</text>
</comment>
<keyword evidence="11" id="KW-0479">Metal-binding</keyword>
<dbReference type="GO" id="GO:0004636">
    <property type="term" value="F:phosphoribosyl-ATP diphosphatase activity"/>
    <property type="evidence" value="ECO:0007669"/>
    <property type="project" value="UniProtKB-EC"/>
</dbReference>
<evidence type="ECO:0000256" key="10">
    <source>
        <dbReference type="ARBA" id="ARBA00023102"/>
    </source>
</evidence>
<evidence type="ECO:0000313" key="13">
    <source>
        <dbReference type="EMBL" id="OBR94842.1"/>
    </source>
</evidence>
<comment type="similarity">
    <text evidence="6">In the N-terminal section; belongs to the PRA-CH family.</text>
</comment>
<comment type="cofactor">
    <cofactor evidence="11">
        <name>Zn(2+)</name>
        <dbReference type="ChEBI" id="CHEBI:29105"/>
    </cofactor>
    <text evidence="11">Binds 1 zinc ion per subunit.</text>
</comment>
<keyword evidence="11" id="KW-0862">Zinc</keyword>
<dbReference type="InterPro" id="IPR026660">
    <property type="entry name" value="PRA-CH"/>
</dbReference>
<dbReference type="HAMAP" id="MF_01021">
    <property type="entry name" value="HisI"/>
    <property type="match status" value="1"/>
</dbReference>
<evidence type="ECO:0000256" key="6">
    <source>
        <dbReference type="ARBA" id="ARBA00008299"/>
    </source>
</evidence>
<comment type="cofactor">
    <cofactor evidence="11">
        <name>Mg(2+)</name>
        <dbReference type="ChEBI" id="CHEBI:18420"/>
    </cofactor>
    <text evidence="11">Binds 1 Mg(2+) ion per subunit.</text>
</comment>
<evidence type="ECO:0000256" key="1">
    <source>
        <dbReference type="ARBA" id="ARBA00000024"/>
    </source>
</evidence>
<dbReference type="InterPro" id="IPR038019">
    <property type="entry name" value="PRib_AMP_CycHydrolase_sf"/>
</dbReference>
<feature type="binding site" evidence="11">
    <location>
        <position position="109"/>
    </location>
    <ligand>
        <name>Zn(2+)</name>
        <dbReference type="ChEBI" id="CHEBI:29105"/>
        <note>ligand shared between dimeric partners</note>
    </ligand>
</feature>
<comment type="subcellular location">
    <subcellularLocation>
        <location evidence="11">Cytoplasm</location>
    </subcellularLocation>
</comment>
<sequence length="115" mass="13382">MNKGENMEREILKNIDFKKGKGLVPTIVQDFQNEEVLMMAYMNEESLKRTIETGKTWFFSRSRNELWNKGATSGHYQNVKSISVDCDYDTILIKVEQIGAACHTGNRSCFYRKLY</sequence>
<dbReference type="PATRIC" id="fig|1353534.3.peg.1200"/>
<evidence type="ECO:0000256" key="11">
    <source>
        <dbReference type="HAMAP-Rule" id="MF_01021"/>
    </source>
</evidence>
<dbReference type="Gene3D" id="3.10.20.810">
    <property type="entry name" value="Phosphoribosyl-AMP cyclohydrolase"/>
    <property type="match status" value="1"/>
</dbReference>
<accession>A0A1A6AXQ9</accession>
<comment type="function">
    <text evidence="11">Catalyzes the hydrolysis of the adenine ring of phosphoribosyl-AMP.</text>
</comment>
<dbReference type="InterPro" id="IPR002496">
    <property type="entry name" value="PRib_AMP_CycHydrolase_dom"/>
</dbReference>
<keyword evidence="8 11" id="KW-0028">Amino-acid biosynthesis</keyword>
<dbReference type="SUPFAM" id="SSF141734">
    <property type="entry name" value="HisI-like"/>
    <property type="match status" value="1"/>
</dbReference>
<organism evidence="13 14">
    <name type="scientific">Clostridium ragsdalei P11</name>
    <dbReference type="NCBI Taxonomy" id="1353534"/>
    <lineage>
        <taxon>Bacteria</taxon>
        <taxon>Bacillati</taxon>
        <taxon>Bacillota</taxon>
        <taxon>Clostridia</taxon>
        <taxon>Eubacteriales</taxon>
        <taxon>Clostridiaceae</taxon>
        <taxon>Clostridium</taxon>
    </lineage>
</organism>
<evidence type="ECO:0000256" key="9">
    <source>
        <dbReference type="ARBA" id="ARBA00022801"/>
    </source>
</evidence>
<keyword evidence="7 11" id="KW-0963">Cytoplasm</keyword>
<dbReference type="NCBIfam" id="NF000768">
    <property type="entry name" value="PRK00051.1"/>
    <property type="match status" value="1"/>
</dbReference>
<evidence type="ECO:0000256" key="5">
    <source>
        <dbReference type="ARBA" id="ARBA00007731"/>
    </source>
</evidence>
<evidence type="ECO:0000256" key="2">
    <source>
        <dbReference type="ARBA" id="ARBA00001460"/>
    </source>
</evidence>
<proteinExistence type="inferred from homology"/>
<reference evidence="13 14" key="1">
    <citation type="journal article" date="2012" name="Front. Microbiol.">
        <title>Draft Genome Sequence of the Virulent Strain 01-B526 of the Fish Pathogen Aeromonas salmonicida.</title>
        <authorList>
            <person name="Charette S.J."/>
            <person name="Brochu F."/>
            <person name="Boyle B."/>
            <person name="Filion G."/>
            <person name="Tanaka K.H."/>
            <person name="Derome N."/>
        </authorList>
    </citation>
    <scope>NUCLEOTIDE SEQUENCE [LARGE SCALE GENOMIC DNA]</scope>
    <source>
        <strain evidence="13 14">P11</strain>
    </source>
</reference>